<evidence type="ECO:0000313" key="6">
    <source>
        <dbReference type="Proteomes" id="UP000184267"/>
    </source>
</evidence>
<reference evidence="5 6" key="1">
    <citation type="submission" date="2016-10" db="EMBL/GenBank/DDBJ databases">
        <title>Genome sequence of the basidiomycete white-rot fungus Trametes pubescens.</title>
        <authorList>
            <person name="Makela M.R."/>
            <person name="Granchi Z."/>
            <person name="Peng M."/>
            <person name="De Vries R.P."/>
            <person name="Grigoriev I."/>
            <person name="Riley R."/>
            <person name="Hilden K."/>
        </authorList>
    </citation>
    <scope>NUCLEOTIDE SEQUENCE [LARGE SCALE GENOMIC DNA]</scope>
    <source>
        <strain evidence="5 6">FBCC735</strain>
    </source>
</reference>
<protein>
    <submittedName>
        <fullName evidence="5">Beta-hexosaminidase</fullName>
    </submittedName>
</protein>
<organism evidence="5 6">
    <name type="scientific">Trametes pubescens</name>
    <name type="common">White-rot fungus</name>
    <dbReference type="NCBI Taxonomy" id="154538"/>
    <lineage>
        <taxon>Eukaryota</taxon>
        <taxon>Fungi</taxon>
        <taxon>Dikarya</taxon>
        <taxon>Basidiomycota</taxon>
        <taxon>Agaricomycotina</taxon>
        <taxon>Agaricomycetes</taxon>
        <taxon>Polyporales</taxon>
        <taxon>Polyporaceae</taxon>
        <taxon>Trametes</taxon>
    </lineage>
</organism>
<dbReference type="OrthoDB" id="4215304at2759"/>
<dbReference type="InterPro" id="IPR050226">
    <property type="entry name" value="NagZ_Beta-hexosaminidase"/>
</dbReference>
<evidence type="ECO:0000256" key="3">
    <source>
        <dbReference type="ARBA" id="ARBA00023295"/>
    </source>
</evidence>
<gene>
    <name evidence="5" type="ORF">TRAPUB_11116</name>
</gene>
<comment type="similarity">
    <text evidence="1">Belongs to the glycosyl hydrolase 3 family.</text>
</comment>
<dbReference type="OMA" id="VTDCFEM"/>
<dbReference type="PANTHER" id="PTHR30480">
    <property type="entry name" value="BETA-HEXOSAMINIDASE-RELATED"/>
    <property type="match status" value="1"/>
</dbReference>
<proteinExistence type="inferred from homology"/>
<dbReference type="Gene3D" id="3.20.20.300">
    <property type="entry name" value="Glycoside hydrolase, family 3, N-terminal domain"/>
    <property type="match status" value="1"/>
</dbReference>
<evidence type="ECO:0000256" key="1">
    <source>
        <dbReference type="ARBA" id="ARBA00005336"/>
    </source>
</evidence>
<keyword evidence="3" id="KW-0326">Glycosidase</keyword>
<dbReference type="InterPro" id="IPR036962">
    <property type="entry name" value="Glyco_hydro_3_N_sf"/>
</dbReference>
<dbReference type="InterPro" id="IPR017853">
    <property type="entry name" value="GH"/>
</dbReference>
<dbReference type="AlphaFoldDB" id="A0A1M2VXK4"/>
<evidence type="ECO:0000259" key="4">
    <source>
        <dbReference type="Pfam" id="PF00933"/>
    </source>
</evidence>
<dbReference type="Pfam" id="PF00933">
    <property type="entry name" value="Glyco_hydro_3"/>
    <property type="match status" value="1"/>
</dbReference>
<dbReference type="Proteomes" id="UP000184267">
    <property type="component" value="Unassembled WGS sequence"/>
</dbReference>
<dbReference type="InterPro" id="IPR001764">
    <property type="entry name" value="Glyco_hydro_3_N"/>
</dbReference>
<dbReference type="EMBL" id="MNAD01000493">
    <property type="protein sequence ID" value="OJT12341.1"/>
    <property type="molecule type" value="Genomic_DNA"/>
</dbReference>
<dbReference type="GO" id="GO:0004553">
    <property type="term" value="F:hydrolase activity, hydrolyzing O-glycosyl compounds"/>
    <property type="evidence" value="ECO:0007669"/>
    <property type="project" value="InterPro"/>
</dbReference>
<sequence length="456" mass="47794">MALAATGSIDLASEVSEATAKELRAAGINWAYSPVGDVNSDPRNPVIANISDASNVARHVRAVSAALTSGRVAPSAKHFPGHGNTHVDSHLSLPSILVDKSALKATEVVPFEAVVRDGIASIMTGHMALPLVTGDDTPCSLSRTITTDLLREELGYTGVIVTDCLEMEAVAEKYGSEGGAVLSLQAGADIAMICHTFRRHVGAIKATYAAVGEGRLSMDALKTSGARIAAMKDKFAGNWGDVFIPFDADLAAKLKEDHRLLSARAYAASLSHIPNTRPFTPLSKAGPAVLFTPRMENINPAVDDPEGQLRDAAGRLRNTAGPSFLALAASIAKRAPVVEHVVYAPGEEISGTLGDNLRGAASVIFVTRNGFERGAWQVEHLRRVIEVVRGESGLQKMVAVSSCGPYDLLAAGKLKVPGIATYEFTIPALEAAAAAVYGEMDISGTIPVTMAVPDNV</sequence>
<dbReference type="InterPro" id="IPR036881">
    <property type="entry name" value="Glyco_hydro_3_C_sf"/>
</dbReference>
<dbReference type="STRING" id="154538.A0A1M2VXK4"/>
<evidence type="ECO:0000313" key="5">
    <source>
        <dbReference type="EMBL" id="OJT12341.1"/>
    </source>
</evidence>
<accession>A0A1M2VXK4</accession>
<dbReference type="PANTHER" id="PTHR30480:SF16">
    <property type="entry name" value="GLYCOSIDE HYDROLASE FAMILY 3 DOMAIN PROTEIN"/>
    <property type="match status" value="1"/>
</dbReference>
<dbReference type="GO" id="GO:0009254">
    <property type="term" value="P:peptidoglycan turnover"/>
    <property type="evidence" value="ECO:0007669"/>
    <property type="project" value="TreeGrafter"/>
</dbReference>
<comment type="caution">
    <text evidence="5">The sequence shown here is derived from an EMBL/GenBank/DDBJ whole genome shotgun (WGS) entry which is preliminary data.</text>
</comment>
<keyword evidence="2" id="KW-0378">Hydrolase</keyword>
<keyword evidence="6" id="KW-1185">Reference proteome</keyword>
<name>A0A1M2VXK4_TRAPU</name>
<feature type="domain" description="Glycoside hydrolase family 3 N-terminal" evidence="4">
    <location>
        <begin position="1"/>
        <end position="229"/>
    </location>
</feature>
<dbReference type="Gene3D" id="3.40.50.1700">
    <property type="entry name" value="Glycoside hydrolase family 3 C-terminal domain"/>
    <property type="match status" value="1"/>
</dbReference>
<dbReference type="SUPFAM" id="SSF51445">
    <property type="entry name" value="(Trans)glycosidases"/>
    <property type="match status" value="1"/>
</dbReference>
<dbReference type="GO" id="GO:0005975">
    <property type="term" value="P:carbohydrate metabolic process"/>
    <property type="evidence" value="ECO:0007669"/>
    <property type="project" value="InterPro"/>
</dbReference>
<evidence type="ECO:0000256" key="2">
    <source>
        <dbReference type="ARBA" id="ARBA00022801"/>
    </source>
</evidence>